<keyword evidence="9" id="KW-1185">Reference proteome</keyword>
<evidence type="ECO:0000256" key="5">
    <source>
        <dbReference type="ARBA" id="ARBA00023136"/>
    </source>
</evidence>
<evidence type="ECO:0000256" key="7">
    <source>
        <dbReference type="SAM" id="Phobius"/>
    </source>
</evidence>
<keyword evidence="4 7" id="KW-1133">Transmembrane helix</keyword>
<dbReference type="GO" id="GO:0016020">
    <property type="term" value="C:membrane"/>
    <property type="evidence" value="ECO:0007669"/>
    <property type="project" value="UniProtKB-SubCell"/>
</dbReference>
<organism evidence="8 9">
    <name type="scientific">Edaphochlamys debaryana</name>
    <dbReference type="NCBI Taxonomy" id="47281"/>
    <lineage>
        <taxon>Eukaryota</taxon>
        <taxon>Viridiplantae</taxon>
        <taxon>Chlorophyta</taxon>
        <taxon>core chlorophytes</taxon>
        <taxon>Chlorophyceae</taxon>
        <taxon>CS clade</taxon>
        <taxon>Chlamydomonadales</taxon>
        <taxon>Chlamydomonadales incertae sedis</taxon>
        <taxon>Edaphochlamys</taxon>
    </lineage>
</organism>
<keyword evidence="5 7" id="KW-0472">Membrane</keyword>
<evidence type="ECO:0000313" key="8">
    <source>
        <dbReference type="EMBL" id="KAG2483364.1"/>
    </source>
</evidence>
<dbReference type="InterPro" id="IPR008429">
    <property type="entry name" value="CLPTM1"/>
</dbReference>
<feature type="region of interest" description="Disordered" evidence="6">
    <location>
        <begin position="600"/>
        <end position="674"/>
    </location>
</feature>
<feature type="transmembrane region" description="Helical" evidence="7">
    <location>
        <begin position="337"/>
        <end position="357"/>
    </location>
</feature>
<evidence type="ECO:0008006" key="10">
    <source>
        <dbReference type="Google" id="ProtNLM"/>
    </source>
</evidence>
<comment type="similarity">
    <text evidence="2">Belongs to the CLPTM1 family.</text>
</comment>
<feature type="transmembrane region" description="Helical" evidence="7">
    <location>
        <begin position="34"/>
        <end position="53"/>
    </location>
</feature>
<dbReference type="PANTHER" id="PTHR21347:SF0">
    <property type="entry name" value="LIPID SCRAMBLASE CLPTM1L"/>
    <property type="match status" value="1"/>
</dbReference>
<evidence type="ECO:0000256" key="2">
    <source>
        <dbReference type="ARBA" id="ARBA00009310"/>
    </source>
</evidence>
<dbReference type="PANTHER" id="PTHR21347">
    <property type="entry name" value="CLEFT LIP AND PALATE ASSOCIATED TRANSMEMBRANE PROTEIN-RELATED"/>
    <property type="match status" value="1"/>
</dbReference>
<reference evidence="8" key="1">
    <citation type="journal article" date="2020" name="bioRxiv">
        <title>Comparative genomics of Chlamydomonas.</title>
        <authorList>
            <person name="Craig R.J."/>
            <person name="Hasan A.R."/>
            <person name="Ness R.W."/>
            <person name="Keightley P.D."/>
        </authorList>
    </citation>
    <scope>NUCLEOTIDE SEQUENCE</scope>
    <source>
        <strain evidence="8">CCAP 11/70</strain>
    </source>
</reference>
<dbReference type="OrthoDB" id="378564at2759"/>
<dbReference type="AlphaFoldDB" id="A0A835XNK1"/>
<sequence length="674" mass="73876">MPGEAVAAVAAGAAGAAPGAPGAAAPAGQQRQQGGIGSIVGMVLRMGVMWYFMNAMKGNKAPPPPAATGDAVDAAGGAAAAAAASGYLYPAFQKGSLMDMYLFISERRHYSGHRYDMSDLVWSETGVSLGDTKEIRKYDYVYEPSEAVKRNGTVWLHLVLARAGEGLDPDEPGFDPLGLASYTFQLNSYRVRPRNSTGVNLLSDNPADIPKVDKDAPREYLSWLPPNVTLQVVDQFTAVNRRATPPPLSEAIKTNAAGAYLPVVYRNDFWLLGDKLVQVNDTLDSLTLHLEFGGVSMMWWQLLQQMEQSFGMQVRMGLAQDGESDELKRIFIEGNPYLLALTFCVSMLHTVFDLLAFKNDIGFWKNNKSMEGLSARTVLINAFCQVVILLYLFDNDTSFVVLLSSVLGTGIELWKVTKAFEVSTKPTFPYISLRDRATYSNKKTKQYDAEAMRYLSYALYPLVIGYSIYSLFYKSHKSWYSWILSSLVGAVYMFGFILMCPQLYLNYKLKSVAHLPWRQLTYKFLNTIIDDLFAFVIKMPLLHRLSVFRDDLVFLVYLYQRWVYRVDKTRANEFGWSEQQAEGEAEGAECEAMPPLEGAAEGAEGEAAAAAAAGTSEAAAGAEGRAAEGKEEEAEGARRRKGGKKGGKEEGAKAAAKAEGAGEEAEASGGKKGR</sequence>
<feature type="transmembrane region" description="Helical" evidence="7">
    <location>
        <begin position="479"/>
        <end position="500"/>
    </location>
</feature>
<feature type="transmembrane region" description="Helical" evidence="7">
    <location>
        <begin position="454"/>
        <end position="473"/>
    </location>
</feature>
<accession>A0A835XNK1</accession>
<dbReference type="Proteomes" id="UP000612055">
    <property type="component" value="Unassembled WGS sequence"/>
</dbReference>
<protein>
    <recommendedName>
        <fullName evidence="10">Cleft lip and palate associated transmembrane protein</fullName>
    </recommendedName>
</protein>
<name>A0A835XNK1_9CHLO</name>
<dbReference type="GO" id="GO:0012505">
    <property type="term" value="C:endomembrane system"/>
    <property type="evidence" value="ECO:0007669"/>
    <property type="project" value="TreeGrafter"/>
</dbReference>
<feature type="compositionally biased region" description="Low complexity" evidence="6">
    <location>
        <begin position="600"/>
        <end position="624"/>
    </location>
</feature>
<dbReference type="EMBL" id="JAEHOE010000179">
    <property type="protein sequence ID" value="KAG2483364.1"/>
    <property type="molecule type" value="Genomic_DNA"/>
</dbReference>
<evidence type="ECO:0000256" key="3">
    <source>
        <dbReference type="ARBA" id="ARBA00022692"/>
    </source>
</evidence>
<gene>
    <name evidence="8" type="ORF">HYH03_017763</name>
</gene>
<evidence type="ECO:0000256" key="4">
    <source>
        <dbReference type="ARBA" id="ARBA00022989"/>
    </source>
</evidence>
<proteinExistence type="inferred from homology"/>
<evidence type="ECO:0000256" key="1">
    <source>
        <dbReference type="ARBA" id="ARBA00004141"/>
    </source>
</evidence>
<dbReference type="Pfam" id="PF05602">
    <property type="entry name" value="CLPTM1"/>
    <property type="match status" value="1"/>
</dbReference>
<comment type="caution">
    <text evidence="8">The sequence shown here is derived from an EMBL/GenBank/DDBJ whole genome shotgun (WGS) entry which is preliminary data.</text>
</comment>
<evidence type="ECO:0000313" key="9">
    <source>
        <dbReference type="Proteomes" id="UP000612055"/>
    </source>
</evidence>
<keyword evidence="3 7" id="KW-0812">Transmembrane</keyword>
<feature type="transmembrane region" description="Helical" evidence="7">
    <location>
        <begin position="377"/>
        <end position="393"/>
    </location>
</feature>
<evidence type="ECO:0000256" key="6">
    <source>
        <dbReference type="SAM" id="MobiDB-lite"/>
    </source>
</evidence>
<comment type="subcellular location">
    <subcellularLocation>
        <location evidence="1">Membrane</location>
        <topology evidence="1">Multi-pass membrane protein</topology>
    </subcellularLocation>
</comment>